<evidence type="ECO:0000313" key="3">
    <source>
        <dbReference type="Proteomes" id="UP001480595"/>
    </source>
</evidence>
<reference evidence="2 3" key="1">
    <citation type="submission" date="2023-01" db="EMBL/GenBank/DDBJ databases">
        <title>Analysis of 21 Apiospora genomes using comparative genomics revels a genus with tremendous synthesis potential of carbohydrate active enzymes and secondary metabolites.</title>
        <authorList>
            <person name="Sorensen T."/>
        </authorList>
    </citation>
    <scope>NUCLEOTIDE SEQUENCE [LARGE SCALE GENOMIC DNA]</scope>
    <source>
        <strain evidence="2 3">CBS 135458</strain>
    </source>
</reference>
<organism evidence="2 3">
    <name type="scientific">Apiospora phragmitis</name>
    <dbReference type="NCBI Taxonomy" id="2905665"/>
    <lineage>
        <taxon>Eukaryota</taxon>
        <taxon>Fungi</taxon>
        <taxon>Dikarya</taxon>
        <taxon>Ascomycota</taxon>
        <taxon>Pezizomycotina</taxon>
        <taxon>Sordariomycetes</taxon>
        <taxon>Xylariomycetidae</taxon>
        <taxon>Amphisphaeriales</taxon>
        <taxon>Apiosporaceae</taxon>
        <taxon>Apiospora</taxon>
    </lineage>
</organism>
<feature type="region of interest" description="Disordered" evidence="1">
    <location>
        <begin position="1"/>
        <end position="30"/>
    </location>
</feature>
<dbReference type="RefSeq" id="XP_066709769.1">
    <property type="nucleotide sequence ID" value="XM_066864808.1"/>
</dbReference>
<evidence type="ECO:0000256" key="1">
    <source>
        <dbReference type="SAM" id="MobiDB-lite"/>
    </source>
</evidence>
<evidence type="ECO:0000313" key="2">
    <source>
        <dbReference type="EMBL" id="KAK8042916.1"/>
    </source>
</evidence>
<dbReference type="EMBL" id="JAQQWL010000013">
    <property type="protein sequence ID" value="KAK8042916.1"/>
    <property type="molecule type" value="Genomic_DNA"/>
</dbReference>
<gene>
    <name evidence="2" type="ORF">PG994_013399</name>
</gene>
<comment type="caution">
    <text evidence="2">The sequence shown here is derived from an EMBL/GenBank/DDBJ whole genome shotgun (WGS) entry which is preliminary data.</text>
</comment>
<protein>
    <submittedName>
        <fullName evidence="2">Uncharacterized protein</fullName>
    </submittedName>
</protein>
<keyword evidence="3" id="KW-1185">Reference proteome</keyword>
<proteinExistence type="predicted"/>
<name>A0ABR1T8I4_9PEZI</name>
<dbReference type="GeneID" id="92097871"/>
<accession>A0ABR1T8I4</accession>
<dbReference type="Proteomes" id="UP001480595">
    <property type="component" value="Unassembled WGS sequence"/>
</dbReference>
<sequence>MRLLDLASADRDKDRSYPQQNGVPFRNGQWPLYHPARSCHSLSKQPRGLRQSFYGVTEHPYYGAEAGPPNSAES</sequence>